<dbReference type="PANTHER" id="PTHR33154:SF33">
    <property type="entry name" value="TRANSCRIPTIONAL REPRESSOR SDPR"/>
    <property type="match status" value="1"/>
</dbReference>
<dbReference type="EMBL" id="JAMSKV010000009">
    <property type="protein sequence ID" value="MCQ8279014.1"/>
    <property type="molecule type" value="Genomic_DNA"/>
</dbReference>
<dbReference type="CDD" id="cd00090">
    <property type="entry name" value="HTH_ARSR"/>
    <property type="match status" value="1"/>
</dbReference>
<dbReference type="InterPro" id="IPR001845">
    <property type="entry name" value="HTH_ArsR_DNA-bd_dom"/>
</dbReference>
<evidence type="ECO:0000256" key="3">
    <source>
        <dbReference type="ARBA" id="ARBA00023163"/>
    </source>
</evidence>
<comment type="caution">
    <text evidence="5">The sequence shown here is derived from an EMBL/GenBank/DDBJ whole genome shotgun (WGS) entry which is preliminary data.</text>
</comment>
<keyword evidence="6" id="KW-1185">Reference proteome</keyword>
<dbReference type="InterPro" id="IPR011991">
    <property type="entry name" value="ArsR-like_HTH"/>
</dbReference>
<dbReference type="Pfam" id="PF12840">
    <property type="entry name" value="HTH_20"/>
    <property type="match status" value="1"/>
</dbReference>
<organism evidence="5 6">
    <name type="scientific">Endosaccharibacter trunci</name>
    <dbReference type="NCBI Taxonomy" id="2812733"/>
    <lineage>
        <taxon>Bacteria</taxon>
        <taxon>Pseudomonadati</taxon>
        <taxon>Pseudomonadota</taxon>
        <taxon>Alphaproteobacteria</taxon>
        <taxon>Acetobacterales</taxon>
        <taxon>Acetobacteraceae</taxon>
        <taxon>Endosaccharibacter</taxon>
    </lineage>
</organism>
<dbReference type="InterPro" id="IPR051081">
    <property type="entry name" value="HTH_MetalResp_TranReg"/>
</dbReference>
<dbReference type="SUPFAM" id="SSF46785">
    <property type="entry name" value="Winged helix' DNA-binding domain"/>
    <property type="match status" value="1"/>
</dbReference>
<keyword evidence="1" id="KW-0805">Transcription regulation</keyword>
<gene>
    <name evidence="5" type="ORF">NFI95_11205</name>
</gene>
<reference evidence="5 6" key="1">
    <citation type="submission" date="2022-06" db="EMBL/GenBank/DDBJ databases">
        <title>Endosaccharibacter gen. nov., sp. nov., endophytic bacteria isolated from sugarcane.</title>
        <authorList>
            <person name="Pitiwittayakul N."/>
            <person name="Yukphan P."/>
            <person name="Charoenyingcharoen P."/>
            <person name="Tanasupawat S."/>
        </authorList>
    </citation>
    <scope>NUCLEOTIDE SEQUENCE [LARGE SCALE GENOMIC DNA]</scope>
    <source>
        <strain evidence="5 6">KSS8</strain>
    </source>
</reference>
<proteinExistence type="predicted"/>
<dbReference type="InterPro" id="IPR036390">
    <property type="entry name" value="WH_DNA-bd_sf"/>
</dbReference>
<dbReference type="PROSITE" id="PS50987">
    <property type="entry name" value="HTH_ARSR_2"/>
    <property type="match status" value="1"/>
</dbReference>
<protein>
    <submittedName>
        <fullName evidence="5">Helix-turn-helix domain-containing protein</fullName>
    </submittedName>
</protein>
<dbReference type="Proteomes" id="UP001524587">
    <property type="component" value="Unassembled WGS sequence"/>
</dbReference>
<evidence type="ECO:0000256" key="1">
    <source>
        <dbReference type="ARBA" id="ARBA00023015"/>
    </source>
</evidence>
<accession>A0ABT1W7Z4</accession>
<dbReference type="Gene3D" id="1.10.10.10">
    <property type="entry name" value="Winged helix-like DNA-binding domain superfamily/Winged helix DNA-binding domain"/>
    <property type="match status" value="1"/>
</dbReference>
<evidence type="ECO:0000313" key="5">
    <source>
        <dbReference type="EMBL" id="MCQ8279014.1"/>
    </source>
</evidence>
<feature type="domain" description="HTH arsR-type" evidence="4">
    <location>
        <begin position="4"/>
        <end position="99"/>
    </location>
</feature>
<dbReference type="PANTHER" id="PTHR33154">
    <property type="entry name" value="TRANSCRIPTIONAL REGULATOR, ARSR FAMILY"/>
    <property type="match status" value="1"/>
</dbReference>
<dbReference type="PRINTS" id="PR00778">
    <property type="entry name" value="HTHARSR"/>
</dbReference>
<dbReference type="RefSeq" id="WP_422864493.1">
    <property type="nucleotide sequence ID" value="NZ_JAMSKV010000009.1"/>
</dbReference>
<evidence type="ECO:0000313" key="6">
    <source>
        <dbReference type="Proteomes" id="UP001524587"/>
    </source>
</evidence>
<dbReference type="InterPro" id="IPR036388">
    <property type="entry name" value="WH-like_DNA-bd_sf"/>
</dbReference>
<keyword evidence="2" id="KW-0238">DNA-binding</keyword>
<sequence length="104" mass="11485">MSHAPALTDREMTAIGKALADPRRFRMLREIAVAGTLCCQEMRATHPVSAATISHHMKELEAAGLVEIVRQGKFALLRFRQDTMQRYLGQLTGAFGAPLESCDD</sequence>
<name>A0ABT1W7Z4_9PROT</name>
<evidence type="ECO:0000256" key="2">
    <source>
        <dbReference type="ARBA" id="ARBA00023125"/>
    </source>
</evidence>
<dbReference type="SMART" id="SM00418">
    <property type="entry name" value="HTH_ARSR"/>
    <property type="match status" value="1"/>
</dbReference>
<dbReference type="NCBIfam" id="NF033788">
    <property type="entry name" value="HTH_metalloreg"/>
    <property type="match status" value="1"/>
</dbReference>
<evidence type="ECO:0000259" key="4">
    <source>
        <dbReference type="PROSITE" id="PS50987"/>
    </source>
</evidence>
<keyword evidence="3" id="KW-0804">Transcription</keyword>